<evidence type="ECO:0000313" key="9">
    <source>
        <dbReference type="Proteomes" id="UP000253628"/>
    </source>
</evidence>
<dbReference type="InterPro" id="IPR022781">
    <property type="entry name" value="Flagellar_biosynth_FliO"/>
</dbReference>
<dbReference type="EMBL" id="QNRQ01000001">
    <property type="protein sequence ID" value="RBP43288.1"/>
    <property type="molecule type" value="Genomic_DNA"/>
</dbReference>
<dbReference type="PANTHER" id="PTHR38766:SF1">
    <property type="entry name" value="FLAGELLAR PROTEIN FLIO"/>
    <property type="match status" value="1"/>
</dbReference>
<evidence type="ECO:0000313" key="8">
    <source>
        <dbReference type="EMBL" id="RBP43288.1"/>
    </source>
</evidence>
<keyword evidence="5 7" id="KW-0975">Bacterial flagellum</keyword>
<evidence type="ECO:0000256" key="3">
    <source>
        <dbReference type="ARBA" id="ARBA00022989"/>
    </source>
</evidence>
<evidence type="ECO:0000256" key="2">
    <source>
        <dbReference type="ARBA" id="ARBA00022692"/>
    </source>
</evidence>
<proteinExistence type="inferred from homology"/>
<dbReference type="OrthoDB" id="9182371at2"/>
<keyword evidence="8" id="KW-0282">Flagellum</keyword>
<dbReference type="AlphaFoldDB" id="A0A366HK19"/>
<comment type="caution">
    <text evidence="8">The sequence shown here is derived from an EMBL/GenBank/DDBJ whole genome shotgun (WGS) entry which is preliminary data.</text>
</comment>
<dbReference type="PANTHER" id="PTHR38766">
    <property type="entry name" value="FLAGELLAR PROTEIN FLIO"/>
    <property type="match status" value="1"/>
</dbReference>
<dbReference type="GO" id="GO:0009425">
    <property type="term" value="C:bacterial-type flagellum basal body"/>
    <property type="evidence" value="ECO:0007669"/>
    <property type="project" value="UniProtKB-SubCell"/>
</dbReference>
<dbReference type="NCBIfam" id="TIGR03500">
    <property type="entry name" value="FliO_TIGR"/>
    <property type="match status" value="1"/>
</dbReference>
<evidence type="ECO:0000256" key="7">
    <source>
        <dbReference type="RuleBase" id="RU362064"/>
    </source>
</evidence>
<accession>A0A366HK19</accession>
<keyword evidence="1 7" id="KW-1003">Cell membrane</keyword>
<gene>
    <name evidence="8" type="ORF">DFR37_101417</name>
</gene>
<dbReference type="Proteomes" id="UP000253628">
    <property type="component" value="Unassembled WGS sequence"/>
</dbReference>
<evidence type="ECO:0000256" key="4">
    <source>
        <dbReference type="ARBA" id="ARBA00023136"/>
    </source>
</evidence>
<evidence type="ECO:0000256" key="1">
    <source>
        <dbReference type="ARBA" id="ARBA00022475"/>
    </source>
</evidence>
<evidence type="ECO:0000256" key="5">
    <source>
        <dbReference type="ARBA" id="ARBA00023143"/>
    </source>
</evidence>
<keyword evidence="4 7" id="KW-0472">Membrane</keyword>
<name>A0A366HK19_9BURK</name>
<feature type="transmembrane region" description="Helical" evidence="7">
    <location>
        <begin position="6"/>
        <end position="27"/>
    </location>
</feature>
<organism evidence="8 9">
    <name type="scientific">Eoetvoesiella caeni</name>
    <dbReference type="NCBI Taxonomy" id="645616"/>
    <lineage>
        <taxon>Bacteria</taxon>
        <taxon>Pseudomonadati</taxon>
        <taxon>Pseudomonadota</taxon>
        <taxon>Betaproteobacteria</taxon>
        <taxon>Burkholderiales</taxon>
        <taxon>Alcaligenaceae</taxon>
        <taxon>Eoetvoesiella</taxon>
    </lineage>
</organism>
<keyword evidence="3 7" id="KW-1133">Transmembrane helix</keyword>
<keyword evidence="9" id="KW-1185">Reference proteome</keyword>
<dbReference type="RefSeq" id="WP_113931576.1">
    <property type="nucleotide sequence ID" value="NZ_JACCEU010000001.1"/>
</dbReference>
<dbReference type="Pfam" id="PF04347">
    <property type="entry name" value="FliO"/>
    <property type="match status" value="1"/>
</dbReference>
<dbReference type="GO" id="GO:0005886">
    <property type="term" value="C:plasma membrane"/>
    <property type="evidence" value="ECO:0007669"/>
    <property type="project" value="UniProtKB-SubCell"/>
</dbReference>
<dbReference type="InterPro" id="IPR052205">
    <property type="entry name" value="FliO/MopB"/>
</dbReference>
<keyword evidence="8" id="KW-0966">Cell projection</keyword>
<reference evidence="8 9" key="1">
    <citation type="submission" date="2018-06" db="EMBL/GenBank/DDBJ databases">
        <title>Genomic Encyclopedia of Type Strains, Phase IV (KMG-IV): sequencing the most valuable type-strain genomes for metagenomic binning, comparative biology and taxonomic classification.</title>
        <authorList>
            <person name="Goeker M."/>
        </authorList>
    </citation>
    <scope>NUCLEOTIDE SEQUENCE [LARGE SCALE GENOMIC DNA]</scope>
    <source>
        <strain evidence="8 9">DSM 25520</strain>
    </source>
</reference>
<evidence type="ECO:0000256" key="6">
    <source>
        <dbReference type="ARBA" id="ARBA00037937"/>
    </source>
</evidence>
<keyword evidence="2 7" id="KW-0812">Transmembrane</keyword>
<keyword evidence="8" id="KW-0969">Cilium</keyword>
<dbReference type="GO" id="GO:0044781">
    <property type="term" value="P:bacterial-type flagellum organization"/>
    <property type="evidence" value="ECO:0007669"/>
    <property type="project" value="UniProtKB-UniRule"/>
</dbReference>
<comment type="similarity">
    <text evidence="6 7">Belongs to the FliO/MopB family.</text>
</comment>
<protein>
    <recommendedName>
        <fullName evidence="7">Flagellar protein</fullName>
    </recommendedName>
</protein>
<comment type="subcellular location">
    <subcellularLocation>
        <location evidence="7">Cell membrane</location>
    </subcellularLocation>
    <subcellularLocation>
        <location evidence="7">Bacterial flagellum basal body</location>
    </subcellularLocation>
</comment>
<sequence>MIEADILRLITSLFIIVALILACAWITRRSGWLRAAQGQSIKLAGTQSLGGRAYVSIVEVEDARLVIGVTGNQVTLLHTMPPSPAPGLKQADRPAAEPISFASSLTRVLSRRRA</sequence>